<evidence type="ECO:0000256" key="1">
    <source>
        <dbReference type="ARBA" id="ARBA00022741"/>
    </source>
</evidence>
<dbReference type="GO" id="GO:0016020">
    <property type="term" value="C:membrane"/>
    <property type="evidence" value="ECO:0007669"/>
    <property type="project" value="TreeGrafter"/>
</dbReference>
<feature type="compositionally biased region" description="Polar residues" evidence="3">
    <location>
        <begin position="625"/>
        <end position="645"/>
    </location>
</feature>
<evidence type="ECO:0000256" key="3">
    <source>
        <dbReference type="SAM" id="MobiDB-lite"/>
    </source>
</evidence>
<dbReference type="OrthoDB" id="5240489at2"/>
<dbReference type="EMBL" id="QDAG01000012">
    <property type="protein sequence ID" value="KAE8126559.1"/>
    <property type="molecule type" value="Genomic_DNA"/>
</dbReference>
<evidence type="ECO:0000313" key="6">
    <source>
        <dbReference type="Proteomes" id="UP000325415"/>
    </source>
</evidence>
<accession>A0A5N6RW54</accession>
<feature type="compositionally biased region" description="Polar residues" evidence="3">
    <location>
        <begin position="687"/>
        <end position="696"/>
    </location>
</feature>
<dbReference type="RefSeq" id="WP_152581665.1">
    <property type="nucleotide sequence ID" value="NZ_QDAG01000012.1"/>
</dbReference>
<feature type="compositionally biased region" description="Basic and acidic residues" evidence="3">
    <location>
        <begin position="697"/>
        <end position="708"/>
    </location>
</feature>
<dbReference type="Pfam" id="PF00501">
    <property type="entry name" value="AMP-binding"/>
    <property type="match status" value="1"/>
</dbReference>
<keyword evidence="2" id="KW-0067">ATP-binding</keyword>
<keyword evidence="6" id="KW-1185">Reference proteome</keyword>
<dbReference type="GO" id="GO:0004467">
    <property type="term" value="F:long-chain fatty acid-CoA ligase activity"/>
    <property type="evidence" value="ECO:0007669"/>
    <property type="project" value="TreeGrafter"/>
</dbReference>
<dbReference type="InterPro" id="IPR020845">
    <property type="entry name" value="AMP-binding_CS"/>
</dbReference>
<evidence type="ECO:0000259" key="4">
    <source>
        <dbReference type="Pfam" id="PF00501"/>
    </source>
</evidence>
<protein>
    <submittedName>
        <fullName evidence="5">Long-chain fatty acid--CoA ligase</fullName>
    </submittedName>
</protein>
<feature type="domain" description="AMP-dependent synthetase/ligase" evidence="4">
    <location>
        <begin position="38"/>
        <end position="428"/>
    </location>
</feature>
<sequence length="708" mass="77190">MLREFAVDIIHPTTEKDTIYSLLANRAARDRDELIAQWQDERTRQWHDVKAGEMLDRVREVAKGLLGIGVKAGSMVVIYSATCYEWGVTDFACAAIGAVSVPIYETDSAIQASSIVAEVEPTIAFAGDAAHAQTLEQIRQNSPSLNYVFNFKAEGLDAVADFGESVDDEELDRVISRVHADDMATIVYTSGSTGKPKGAMLSHRNFVTVVFAGYDVLDEMLFQPSRLMLFLPLAHCFARYIQYVAIGSRGVVGYVPSAAHLLADLRSFKPTYLLGVPRVFEKVYNAASQKAGAGMKGRIFAGGFKHFVQWSKDERDGKSHSLMARTAHSFYMSTLGSQIRSALGPNLRYLACGGAPMNADLAHFFNGLDDITFIQGYGMTETAAPCVVNFQNANRVGSVGLPGPGIGYKLADDDEVMINGENVFLGYYKQPELTKEVLGEDGWLRSGDIGQIDDDGFLYITGRKKDIIITAGGKNISPAPMEDTISTCPIVTHAVVLGDGKPFVSALVTLDQDMVYSWLIQRGMDGDMPLDQIAKSEAVRAFIQQYVDQANSSVSRAESVRKFAIVAEDFNQEEGTLTASLKVVRPKVLQHYAELIENVLYAPRTQSPQPTPAVKIFDKTTETVKQASETARQASETVRQASETVSPRVRQALDQAKTYLTHPQSQDDDATPVPSDAMSPDGDPQGESAQAGQPEQSKQDADTGVKAQ</sequence>
<dbReference type="AlphaFoldDB" id="A0A5N6RW54"/>
<dbReference type="InterPro" id="IPR000873">
    <property type="entry name" value="AMP-dep_synth/lig_dom"/>
</dbReference>
<dbReference type="Proteomes" id="UP000325415">
    <property type="component" value="Unassembled WGS sequence"/>
</dbReference>
<dbReference type="Pfam" id="PF23562">
    <property type="entry name" value="AMP-binding_C_3"/>
    <property type="match status" value="1"/>
</dbReference>
<dbReference type="PROSITE" id="PS00455">
    <property type="entry name" value="AMP_BINDING"/>
    <property type="match status" value="1"/>
</dbReference>
<gene>
    <name evidence="5" type="ORF">DDE84_10580</name>
</gene>
<evidence type="ECO:0000256" key="2">
    <source>
        <dbReference type="ARBA" id="ARBA00022840"/>
    </source>
</evidence>
<feature type="region of interest" description="Disordered" evidence="3">
    <location>
        <begin position="625"/>
        <end position="708"/>
    </location>
</feature>
<dbReference type="GO" id="GO:0005524">
    <property type="term" value="F:ATP binding"/>
    <property type="evidence" value="ECO:0007669"/>
    <property type="project" value="UniProtKB-KW"/>
</dbReference>
<evidence type="ECO:0000313" key="5">
    <source>
        <dbReference type="EMBL" id="KAE8126559.1"/>
    </source>
</evidence>
<name>A0A5N6RW54_9BIFI</name>
<dbReference type="CDD" id="cd05907">
    <property type="entry name" value="VL_LC_FACS_like"/>
    <property type="match status" value="1"/>
</dbReference>
<comment type="caution">
    <text evidence="5">The sequence shown here is derived from an EMBL/GenBank/DDBJ whole genome shotgun (WGS) entry which is preliminary data.</text>
</comment>
<dbReference type="PANTHER" id="PTHR43272">
    <property type="entry name" value="LONG-CHAIN-FATTY-ACID--COA LIGASE"/>
    <property type="match status" value="1"/>
</dbReference>
<organism evidence="5 6">
    <name type="scientific">Bifidobacterium tibiigranuli</name>
    <dbReference type="NCBI Taxonomy" id="2172043"/>
    <lineage>
        <taxon>Bacteria</taxon>
        <taxon>Bacillati</taxon>
        <taxon>Actinomycetota</taxon>
        <taxon>Actinomycetes</taxon>
        <taxon>Bifidobacteriales</taxon>
        <taxon>Bifidobacteriaceae</taxon>
        <taxon>Bifidobacterium</taxon>
    </lineage>
</organism>
<dbReference type="GeneID" id="78128121"/>
<reference evidence="5 6" key="1">
    <citation type="submission" date="2018-04" db="EMBL/GenBank/DDBJ databases">
        <authorList>
            <person name="Eckel V.P."/>
            <person name="Vogel R.F."/>
        </authorList>
    </citation>
    <scope>NUCLEOTIDE SEQUENCE [LARGE SCALE GENOMIC DNA]</scope>
    <source>
        <strain evidence="6">TMW 2.1764</strain>
    </source>
</reference>
<keyword evidence="1" id="KW-0547">Nucleotide-binding</keyword>
<dbReference type="SUPFAM" id="SSF56801">
    <property type="entry name" value="Acetyl-CoA synthetase-like"/>
    <property type="match status" value="1"/>
</dbReference>
<dbReference type="Gene3D" id="3.40.50.12780">
    <property type="entry name" value="N-terminal domain of ligase-like"/>
    <property type="match status" value="1"/>
</dbReference>
<keyword evidence="5" id="KW-0436">Ligase</keyword>
<dbReference type="PANTHER" id="PTHR43272:SF33">
    <property type="entry name" value="AMP-BINDING DOMAIN-CONTAINING PROTEIN-RELATED"/>
    <property type="match status" value="1"/>
</dbReference>
<proteinExistence type="predicted"/>
<dbReference type="InterPro" id="IPR042099">
    <property type="entry name" value="ANL_N_sf"/>
</dbReference>